<gene>
    <name evidence="9" type="ORF">CIP107547_01300</name>
</gene>
<dbReference type="Pfam" id="PF03176">
    <property type="entry name" value="MMPL"/>
    <property type="match status" value="2"/>
</dbReference>
<dbReference type="AlphaFoldDB" id="A0A811G1E2"/>
<feature type="transmembrane region" description="Helical" evidence="7">
    <location>
        <begin position="214"/>
        <end position="235"/>
    </location>
</feature>
<feature type="transmembrane region" description="Helical" evidence="7">
    <location>
        <begin position="377"/>
        <end position="398"/>
    </location>
</feature>
<evidence type="ECO:0000256" key="4">
    <source>
        <dbReference type="ARBA" id="ARBA00022692"/>
    </source>
</evidence>
<feature type="transmembrane region" description="Helical" evidence="7">
    <location>
        <begin position="12"/>
        <end position="33"/>
    </location>
</feature>
<feature type="transmembrane region" description="Helical" evidence="7">
    <location>
        <begin position="322"/>
        <end position="345"/>
    </location>
</feature>
<feature type="transmembrane region" description="Helical" evidence="7">
    <location>
        <begin position="593"/>
        <end position="611"/>
    </location>
</feature>
<evidence type="ECO:0000259" key="8">
    <source>
        <dbReference type="PROSITE" id="PS50156"/>
    </source>
</evidence>
<dbReference type="InterPro" id="IPR004869">
    <property type="entry name" value="MMPL_dom"/>
</dbReference>
<protein>
    <submittedName>
        <fullName evidence="9">MMPL family transporter</fullName>
    </submittedName>
</protein>
<organism evidence="9 10">
    <name type="scientific">Corynebacterium diphtheriae</name>
    <dbReference type="NCBI Taxonomy" id="1717"/>
    <lineage>
        <taxon>Bacteria</taxon>
        <taxon>Bacillati</taxon>
        <taxon>Actinomycetota</taxon>
        <taxon>Actinomycetes</taxon>
        <taxon>Mycobacteriales</taxon>
        <taxon>Corynebacteriaceae</taxon>
        <taxon>Corynebacterium</taxon>
    </lineage>
</organism>
<accession>A0A811G1E2</accession>
<feature type="transmembrane region" description="Helical" evidence="7">
    <location>
        <begin position="632"/>
        <end position="655"/>
    </location>
</feature>
<dbReference type="Gene3D" id="1.20.1640.10">
    <property type="entry name" value="Multidrug efflux transporter AcrB transmembrane domain"/>
    <property type="match status" value="2"/>
</dbReference>
<feature type="transmembrane region" description="Helical" evidence="7">
    <location>
        <begin position="290"/>
        <end position="310"/>
    </location>
</feature>
<evidence type="ECO:0000256" key="1">
    <source>
        <dbReference type="ARBA" id="ARBA00004651"/>
    </source>
</evidence>
<feature type="transmembrane region" description="Helical" evidence="7">
    <location>
        <begin position="190"/>
        <end position="207"/>
    </location>
</feature>
<comment type="similarity">
    <text evidence="2">Belongs to the resistance-nodulation-cell division (RND) (TC 2.A.6) family. MmpL subfamily.</text>
</comment>
<dbReference type="InterPro" id="IPR050545">
    <property type="entry name" value="Mycobact_MmpL"/>
</dbReference>
<sequence>MFEVLYGSRKRALFTVIGWIIMIGVFAALAPTIDDVLTKGNNNAGADAASTQAAQLIEMNFPDADAVPAILTVRGGDANVSKVLAAVDSVRENVDRFGPSISAACKRPSPTCVPASTTEMTSGDTNLVVIPVTGDPTTTEYRDDIKTLRAELAHAFGVEDLTPDAAPLHVTGPVGIVTDTVNVFAGGDKILLLATMLLVLVILLAVYRAPLMALLPLFAVGMAMRLAQTGGALLADAGIINISSQTASIMTVLLFGVGTDYALIINARWREHLRDTNDPARAMIVAMGHVLPVLLSSAGTIVAAMLALLTTTSPTLQGFGPYLAIGVVSAMIAALTLLPALMVLAGRVALWPNKPELGHDSKIWTKVADLVTTKPKAILAGTAALMVVLALGLLNYSVSYNLMSGFRIATDSAAGQKVIAQDFGEGEIAPSTMIVTGPGADAAAKAIAEQLPQQLPGDVTRAAFSPRKDVTEDGSAARVDVVLNADPYSTTAFDMLDRATEQAGEIAGSEVRVASAGETATARDSAAEVTHDFTLLVPLIFLVIALILGLLLRSWLAPIYLIATLGLSFAATLGLVAFITLTVQGDTGFGSYVPVYVLVFLTALGVDYTIFVMARLREEMRDKTMAEAMRRAIIATGGVVSSAGLILAATFAVLMTQPIRELYQFGMAMMLGISIDTFIIRPLMVPAIVTLLGDRALLPAKPRQESCEASIEPVPAS</sequence>
<dbReference type="PANTHER" id="PTHR33406:SF6">
    <property type="entry name" value="MEMBRANE PROTEIN YDGH-RELATED"/>
    <property type="match status" value="1"/>
</dbReference>
<feature type="transmembrane region" description="Helical" evidence="7">
    <location>
        <begin position="247"/>
        <end position="269"/>
    </location>
</feature>
<evidence type="ECO:0000256" key="6">
    <source>
        <dbReference type="ARBA" id="ARBA00023136"/>
    </source>
</evidence>
<keyword evidence="4 7" id="KW-0812">Transmembrane</keyword>
<keyword evidence="5 7" id="KW-1133">Transmembrane helix</keyword>
<feature type="domain" description="SSD" evidence="8">
    <location>
        <begin position="562"/>
        <end position="690"/>
    </location>
</feature>
<proteinExistence type="inferred from homology"/>
<comment type="subcellular location">
    <subcellularLocation>
        <location evidence="1">Cell membrane</location>
        <topology evidence="1">Multi-pass membrane protein</topology>
    </subcellularLocation>
</comment>
<feature type="transmembrane region" description="Helical" evidence="7">
    <location>
        <begin position="667"/>
        <end position="693"/>
    </location>
</feature>
<evidence type="ECO:0000256" key="2">
    <source>
        <dbReference type="ARBA" id="ARBA00010157"/>
    </source>
</evidence>
<evidence type="ECO:0000256" key="7">
    <source>
        <dbReference type="SAM" id="Phobius"/>
    </source>
</evidence>
<evidence type="ECO:0000256" key="5">
    <source>
        <dbReference type="ARBA" id="ARBA00022989"/>
    </source>
</evidence>
<feature type="transmembrane region" description="Helical" evidence="7">
    <location>
        <begin position="533"/>
        <end position="552"/>
    </location>
</feature>
<evidence type="ECO:0000256" key="3">
    <source>
        <dbReference type="ARBA" id="ARBA00022475"/>
    </source>
</evidence>
<feature type="domain" description="SSD" evidence="8">
    <location>
        <begin position="240"/>
        <end position="344"/>
    </location>
</feature>
<feature type="transmembrane region" description="Helical" evidence="7">
    <location>
        <begin position="559"/>
        <end position="581"/>
    </location>
</feature>
<dbReference type="GO" id="GO:0005886">
    <property type="term" value="C:plasma membrane"/>
    <property type="evidence" value="ECO:0007669"/>
    <property type="project" value="UniProtKB-SubCell"/>
</dbReference>
<dbReference type="PANTHER" id="PTHR33406">
    <property type="entry name" value="MEMBRANE PROTEIN MJ1562-RELATED"/>
    <property type="match status" value="1"/>
</dbReference>
<dbReference type="PROSITE" id="PS50156">
    <property type="entry name" value="SSD"/>
    <property type="match status" value="2"/>
</dbReference>
<dbReference type="InterPro" id="IPR000731">
    <property type="entry name" value="SSD"/>
</dbReference>
<name>A0A811G1E2_CORDP</name>
<dbReference type="EMBL" id="CADDAV010000015">
    <property type="protein sequence ID" value="CAB0601923.1"/>
    <property type="molecule type" value="Genomic_DNA"/>
</dbReference>
<keyword evidence="6 7" id="KW-0472">Membrane</keyword>
<dbReference type="SUPFAM" id="SSF82866">
    <property type="entry name" value="Multidrug efflux transporter AcrB transmembrane domain"/>
    <property type="match status" value="2"/>
</dbReference>
<evidence type="ECO:0000313" key="9">
    <source>
        <dbReference type="EMBL" id="CAB0601923.1"/>
    </source>
</evidence>
<dbReference type="Proteomes" id="UP000480222">
    <property type="component" value="Unassembled WGS sequence"/>
</dbReference>
<comment type="caution">
    <text evidence="9">The sequence shown here is derived from an EMBL/GenBank/DDBJ whole genome shotgun (WGS) entry which is preliminary data.</text>
</comment>
<evidence type="ECO:0000313" key="10">
    <source>
        <dbReference type="Proteomes" id="UP000480222"/>
    </source>
</evidence>
<keyword evidence="3" id="KW-1003">Cell membrane</keyword>
<reference evidence="9 10" key="1">
    <citation type="submission" date="2020-02" db="EMBL/GenBank/DDBJ databases">
        <authorList>
            <person name="Brisse S."/>
        </authorList>
    </citation>
    <scope>NUCLEOTIDE SEQUENCE [LARGE SCALE GENOMIC DNA]</scope>
    <source>
        <strain evidence="9">CIP107547</strain>
    </source>
</reference>